<organism evidence="2 3">
    <name type="scientific">Tissierella carlieri</name>
    <dbReference type="NCBI Taxonomy" id="689904"/>
    <lineage>
        <taxon>Bacteria</taxon>
        <taxon>Bacillati</taxon>
        <taxon>Bacillota</taxon>
        <taxon>Tissierellia</taxon>
        <taxon>Tissierellales</taxon>
        <taxon>Tissierellaceae</taxon>
        <taxon>Tissierella</taxon>
    </lineage>
</organism>
<evidence type="ECO:0000313" key="2">
    <source>
        <dbReference type="EMBL" id="MCQ4924948.1"/>
    </source>
</evidence>
<keyword evidence="1" id="KW-0175">Coiled coil</keyword>
<name>A0ABT1SEN0_9FIRM</name>
<gene>
    <name evidence="2" type="ORF">NE686_17745</name>
</gene>
<proteinExistence type="predicted"/>
<evidence type="ECO:0000313" key="3">
    <source>
        <dbReference type="Proteomes" id="UP001524478"/>
    </source>
</evidence>
<accession>A0ABT1SEN0</accession>
<comment type="caution">
    <text evidence="2">The sequence shown here is derived from an EMBL/GenBank/DDBJ whole genome shotgun (WGS) entry which is preliminary data.</text>
</comment>
<protein>
    <submittedName>
        <fullName evidence="2">Uncharacterized protein</fullName>
    </submittedName>
</protein>
<keyword evidence="3" id="KW-1185">Reference proteome</keyword>
<dbReference type="RefSeq" id="WP_256312539.1">
    <property type="nucleotide sequence ID" value="NZ_JANGAC010000017.1"/>
</dbReference>
<reference evidence="2 3" key="1">
    <citation type="submission" date="2022-06" db="EMBL/GenBank/DDBJ databases">
        <title>Isolation of gut microbiota from human fecal samples.</title>
        <authorList>
            <person name="Pamer E.G."/>
            <person name="Barat B."/>
            <person name="Waligurski E."/>
            <person name="Medina S."/>
            <person name="Paddock L."/>
            <person name="Mostad J."/>
        </authorList>
    </citation>
    <scope>NUCLEOTIDE SEQUENCE [LARGE SCALE GENOMIC DNA]</scope>
    <source>
        <strain evidence="2 3">DFI.7.95</strain>
    </source>
</reference>
<dbReference type="Proteomes" id="UP001524478">
    <property type="component" value="Unassembled WGS sequence"/>
</dbReference>
<evidence type="ECO:0000256" key="1">
    <source>
        <dbReference type="SAM" id="Coils"/>
    </source>
</evidence>
<dbReference type="EMBL" id="JANGAC010000017">
    <property type="protein sequence ID" value="MCQ4924948.1"/>
    <property type="molecule type" value="Genomic_DNA"/>
</dbReference>
<sequence length="254" mass="29919">MLSLEEIDNKLIELRKIYNENGGLMDDILANISELEDDYKKLEKDNDIIEAEIKTLEKELTEGKFSEVDNTSNGNKFRDLFIKSSYFCRRDDERLALAYVELKEKQLLALDGYKGIIIDCDYIPKELQNSYIKWNVRQDFEKEVIRELSSQRSNLDDIIENGKSSLIININQDEFMNKFHKKTIQRQNGRNISVLEYEGKKVAFNQKYLDIVIMVFHNMDIKVYYPRDKKSPMIIESSTQRVILLPVSMDDIDY</sequence>
<feature type="coiled-coil region" evidence="1">
    <location>
        <begin position="25"/>
        <end position="59"/>
    </location>
</feature>